<proteinExistence type="inferred from homology"/>
<evidence type="ECO:0000256" key="13">
    <source>
        <dbReference type="RuleBase" id="RU003357"/>
    </source>
</evidence>
<evidence type="ECO:0000256" key="1">
    <source>
        <dbReference type="ARBA" id="ARBA00004571"/>
    </source>
</evidence>
<name>A0A0C5JA87_9PROT</name>
<dbReference type="GO" id="GO:0015344">
    <property type="term" value="F:siderophore uptake transmembrane transporter activity"/>
    <property type="evidence" value="ECO:0007669"/>
    <property type="project" value="TreeGrafter"/>
</dbReference>
<feature type="short sequence motif" description="TonB C-terminal box" evidence="12">
    <location>
        <begin position="676"/>
        <end position="693"/>
    </location>
</feature>
<dbReference type="RefSeq" id="WP_202634560.1">
    <property type="nucleotide sequence ID" value="NZ_CP010554.1"/>
</dbReference>
<dbReference type="InterPro" id="IPR000531">
    <property type="entry name" value="Beta-barrel_TonB"/>
</dbReference>
<evidence type="ECO:0000256" key="14">
    <source>
        <dbReference type="SAM" id="SignalP"/>
    </source>
</evidence>
<dbReference type="InterPro" id="IPR036942">
    <property type="entry name" value="Beta-barrel_TonB_sf"/>
</dbReference>
<dbReference type="AlphaFoldDB" id="A0A0C5JA87"/>
<feature type="signal peptide" evidence="14">
    <location>
        <begin position="1"/>
        <end position="19"/>
    </location>
</feature>
<sequence>MRRGFLALVVVILPCAAFAADETTLKEVIVRDTAIKDDSFSGSLATSDTAALLSGHSGFSVYSAGGVSGLPVLRGLADDRIKIRIDGAEITSACGNHMNAPLSYIDPTQVRVANVMAGITPVSMGGDSIAGTINISSTQPVFAKTGAGILTMGDASILSRSVDNSLTTNVSGTVASDRLSLNYSGAQAQGDSYKDGNGHKVLDTLYKSSNQSVTLGAQGDGNLWILKVGEQTIPYQGFPNQYMDMTGNHGVFANLGYNGEFAWGKLEAKVYWQDTRHKMGFFTQEKPGNMPMDTHGRDIGYTFKAELPLKDGDTLRLGNEYHRFTLNDWWPPLAGSMMMGPKTYVNINDGARDRFALFAEWESKLNQQWSSLLGVRHESVKTDTGNVQDYGCGMMCAMDTAAANAFNARSHDKRDNNIDLTALFRYEPVRTASYEFGYARKTRSPNLYERYSWGAGTMAQTMIGWFGDANGYTGDIDLKPEVAHTISATADWHDAGTSAWDVKLTPFYTYVKDYIDVDPLGTYMSMAGYTKALLKFANHDAHLYGVNLVWHTPVWETPSYGSGDFKGKFDWTRGRRNDGGDLYHIMPPNLTLGLEQQLKAWTNSVELLLVAAKSDVDVRRLEDQTSGYALVNIGTRYQLSNGVSVLVGVRNLFDRNYALPLGGVNIAAASAGGQIGSLLGQGRSIDVGLKLRF</sequence>
<evidence type="ECO:0000259" key="16">
    <source>
        <dbReference type="Pfam" id="PF07715"/>
    </source>
</evidence>
<dbReference type="Pfam" id="PF00593">
    <property type="entry name" value="TonB_dep_Rec_b-barrel"/>
    <property type="match status" value="1"/>
</dbReference>
<keyword evidence="18" id="KW-1185">Reference proteome</keyword>
<dbReference type="InterPro" id="IPR012910">
    <property type="entry name" value="Plug_dom"/>
</dbReference>
<protein>
    <submittedName>
        <fullName evidence="17">TonB-dependent receptor</fullName>
    </submittedName>
</protein>
<keyword evidence="4 11" id="KW-1134">Transmembrane beta strand</keyword>
<feature type="domain" description="TonB-dependent receptor plug" evidence="16">
    <location>
        <begin position="37"/>
        <end position="132"/>
    </location>
</feature>
<evidence type="ECO:0000256" key="5">
    <source>
        <dbReference type="ARBA" id="ARBA00022692"/>
    </source>
</evidence>
<keyword evidence="9 17" id="KW-0675">Receptor</keyword>
<keyword evidence="7 13" id="KW-0798">TonB box</keyword>
<evidence type="ECO:0000256" key="6">
    <source>
        <dbReference type="ARBA" id="ARBA00022729"/>
    </source>
</evidence>
<dbReference type="STRING" id="1565605.PG1C_09305"/>
<evidence type="ECO:0000256" key="9">
    <source>
        <dbReference type="ARBA" id="ARBA00023170"/>
    </source>
</evidence>
<dbReference type="EMBL" id="CP010554">
    <property type="protein sequence ID" value="AJP48589.1"/>
    <property type="molecule type" value="Genomic_DNA"/>
</dbReference>
<dbReference type="PANTHER" id="PTHR30069">
    <property type="entry name" value="TONB-DEPENDENT OUTER MEMBRANE RECEPTOR"/>
    <property type="match status" value="1"/>
</dbReference>
<dbReference type="Pfam" id="PF07715">
    <property type="entry name" value="Plug"/>
    <property type="match status" value="1"/>
</dbReference>
<evidence type="ECO:0000259" key="15">
    <source>
        <dbReference type="Pfam" id="PF00593"/>
    </source>
</evidence>
<keyword evidence="8 11" id="KW-0472">Membrane</keyword>
<evidence type="ECO:0000256" key="8">
    <source>
        <dbReference type="ARBA" id="ARBA00023136"/>
    </source>
</evidence>
<evidence type="ECO:0000256" key="7">
    <source>
        <dbReference type="ARBA" id="ARBA00023077"/>
    </source>
</evidence>
<feature type="chain" id="PRO_5002178781" evidence="14">
    <location>
        <begin position="20"/>
        <end position="693"/>
    </location>
</feature>
<dbReference type="PANTHER" id="PTHR30069:SF49">
    <property type="entry name" value="OUTER MEMBRANE PROTEIN C"/>
    <property type="match status" value="1"/>
</dbReference>
<feature type="domain" description="TonB-dependent receptor-like beta-barrel" evidence="15">
    <location>
        <begin position="201"/>
        <end position="652"/>
    </location>
</feature>
<keyword evidence="5 11" id="KW-0812">Transmembrane</keyword>
<dbReference type="SUPFAM" id="SSF56935">
    <property type="entry name" value="Porins"/>
    <property type="match status" value="1"/>
</dbReference>
<reference evidence="17 18" key="1">
    <citation type="journal article" date="2015" name="Genome Announc.">
        <title>Complete Genome Sequence of a Novel Bacterium within the Family Rhodocyclaceae That Degrades Polycyclic Aromatic Hydrocarbons.</title>
        <authorList>
            <person name="Singleton D.R."/>
            <person name="Dickey A.N."/>
            <person name="Scholl E.H."/>
            <person name="Wright F.A."/>
            <person name="Aitken M.D."/>
        </authorList>
    </citation>
    <scope>NUCLEOTIDE SEQUENCE [LARGE SCALE GENOMIC DNA]</scope>
    <source>
        <strain evidence="18">PG1-Ca6</strain>
    </source>
</reference>
<keyword evidence="10 11" id="KW-0998">Cell outer membrane</keyword>
<evidence type="ECO:0000256" key="11">
    <source>
        <dbReference type="PROSITE-ProRule" id="PRU01360"/>
    </source>
</evidence>
<gene>
    <name evidence="17" type="ORF">PG1C_09305</name>
</gene>
<evidence type="ECO:0000313" key="18">
    <source>
        <dbReference type="Proteomes" id="UP000061603"/>
    </source>
</evidence>
<dbReference type="GO" id="GO:0009279">
    <property type="term" value="C:cell outer membrane"/>
    <property type="evidence" value="ECO:0007669"/>
    <property type="project" value="UniProtKB-SubCell"/>
</dbReference>
<dbReference type="GO" id="GO:0044718">
    <property type="term" value="P:siderophore transmembrane transport"/>
    <property type="evidence" value="ECO:0007669"/>
    <property type="project" value="TreeGrafter"/>
</dbReference>
<accession>A0A0C5JA87</accession>
<evidence type="ECO:0000256" key="10">
    <source>
        <dbReference type="ARBA" id="ARBA00023237"/>
    </source>
</evidence>
<dbReference type="PATRIC" id="fig|1565605.3.peg.1977"/>
<comment type="similarity">
    <text evidence="2 11 13">Belongs to the TonB-dependent receptor family.</text>
</comment>
<dbReference type="InterPro" id="IPR039426">
    <property type="entry name" value="TonB-dep_rcpt-like"/>
</dbReference>
<dbReference type="Proteomes" id="UP000061603">
    <property type="component" value="Chromosome"/>
</dbReference>
<evidence type="ECO:0000256" key="2">
    <source>
        <dbReference type="ARBA" id="ARBA00009810"/>
    </source>
</evidence>
<dbReference type="KEGG" id="rbu:PG1C_09305"/>
<dbReference type="Gene3D" id="2.40.170.20">
    <property type="entry name" value="TonB-dependent receptor, beta-barrel domain"/>
    <property type="match status" value="1"/>
</dbReference>
<dbReference type="Gene3D" id="2.170.130.10">
    <property type="entry name" value="TonB-dependent receptor, plug domain"/>
    <property type="match status" value="1"/>
</dbReference>
<evidence type="ECO:0000256" key="12">
    <source>
        <dbReference type="PROSITE-ProRule" id="PRU10144"/>
    </source>
</evidence>
<evidence type="ECO:0000256" key="4">
    <source>
        <dbReference type="ARBA" id="ARBA00022452"/>
    </source>
</evidence>
<evidence type="ECO:0000313" key="17">
    <source>
        <dbReference type="EMBL" id="AJP48589.1"/>
    </source>
</evidence>
<keyword evidence="3 11" id="KW-0813">Transport</keyword>
<dbReference type="InterPro" id="IPR037066">
    <property type="entry name" value="Plug_dom_sf"/>
</dbReference>
<dbReference type="HOGENOM" id="CLU_014873_0_0_4"/>
<comment type="subcellular location">
    <subcellularLocation>
        <location evidence="1 11">Cell outer membrane</location>
        <topology evidence="1 11">Multi-pass membrane protein</topology>
    </subcellularLocation>
</comment>
<organism evidence="17 18">
    <name type="scientific">Rugosibacter aromaticivorans</name>
    <dbReference type="NCBI Taxonomy" id="1565605"/>
    <lineage>
        <taxon>Bacteria</taxon>
        <taxon>Pseudomonadati</taxon>
        <taxon>Pseudomonadota</taxon>
        <taxon>Betaproteobacteria</taxon>
        <taxon>Nitrosomonadales</taxon>
        <taxon>Sterolibacteriaceae</taxon>
        <taxon>Rugosibacter</taxon>
    </lineage>
</organism>
<evidence type="ECO:0000256" key="3">
    <source>
        <dbReference type="ARBA" id="ARBA00022448"/>
    </source>
</evidence>
<keyword evidence="6 14" id="KW-0732">Signal</keyword>
<dbReference type="InterPro" id="IPR010917">
    <property type="entry name" value="TonB_rcpt_CS"/>
</dbReference>
<dbReference type="PROSITE" id="PS52016">
    <property type="entry name" value="TONB_DEPENDENT_REC_3"/>
    <property type="match status" value="1"/>
</dbReference>
<dbReference type="PROSITE" id="PS01156">
    <property type="entry name" value="TONB_DEPENDENT_REC_2"/>
    <property type="match status" value="1"/>
</dbReference>